<keyword evidence="5" id="KW-0732">Signal</keyword>
<feature type="chain" id="PRO_5016756394" evidence="5">
    <location>
        <begin position="21"/>
        <end position="773"/>
    </location>
</feature>
<comment type="similarity">
    <text evidence="1 4">Belongs to the glycosyl hydrolase 26 family.</text>
</comment>
<dbReference type="Pfam" id="PF02156">
    <property type="entry name" value="Glyco_hydro_26"/>
    <property type="match status" value="1"/>
</dbReference>
<evidence type="ECO:0000313" key="9">
    <source>
        <dbReference type="Proteomes" id="UP000255423"/>
    </source>
</evidence>
<dbReference type="PANTHER" id="PTHR40079:SF4">
    <property type="entry name" value="GH26 DOMAIN-CONTAINING PROTEIN-RELATED"/>
    <property type="match status" value="1"/>
</dbReference>
<dbReference type="InterPro" id="IPR026444">
    <property type="entry name" value="Secre_tail"/>
</dbReference>
<dbReference type="AlphaFoldDB" id="A0A380S8H3"/>
<organism evidence="8 9">
    <name type="scientific">Fibrobacter succinogenes</name>
    <name type="common">Bacteroides succinogenes</name>
    <dbReference type="NCBI Taxonomy" id="833"/>
    <lineage>
        <taxon>Bacteria</taxon>
        <taxon>Pseudomonadati</taxon>
        <taxon>Fibrobacterota</taxon>
        <taxon>Fibrobacteria</taxon>
        <taxon>Fibrobacterales</taxon>
        <taxon>Fibrobacteraceae</taxon>
        <taxon>Fibrobacter</taxon>
    </lineage>
</organism>
<dbReference type="SUPFAM" id="SSF51445">
    <property type="entry name" value="(Trans)glycosidases"/>
    <property type="match status" value="1"/>
</dbReference>
<dbReference type="EMBL" id="UHJL01000004">
    <property type="protein sequence ID" value="SUQ25730.1"/>
    <property type="molecule type" value="Genomic_DNA"/>
</dbReference>
<dbReference type="GO" id="GO:0006080">
    <property type="term" value="P:substituted mannan metabolic process"/>
    <property type="evidence" value="ECO:0007669"/>
    <property type="project" value="InterPro"/>
</dbReference>
<evidence type="ECO:0000259" key="7">
    <source>
        <dbReference type="PROSITE" id="PS51764"/>
    </source>
</evidence>
<feature type="signal peptide" evidence="5">
    <location>
        <begin position="1"/>
        <end position="20"/>
    </location>
</feature>
<dbReference type="PROSITE" id="PS51175">
    <property type="entry name" value="CBM6"/>
    <property type="match status" value="1"/>
</dbReference>
<feature type="domain" description="CBM6" evidence="6">
    <location>
        <begin position="21"/>
        <end position="138"/>
    </location>
</feature>
<dbReference type="PROSITE" id="PS51764">
    <property type="entry name" value="GH26"/>
    <property type="match status" value="1"/>
</dbReference>
<feature type="active site" description="Nucleophile" evidence="4">
    <location>
        <position position="422"/>
    </location>
</feature>
<evidence type="ECO:0000313" key="8">
    <source>
        <dbReference type="EMBL" id="SUQ25730.1"/>
    </source>
</evidence>
<dbReference type="NCBIfam" id="TIGR04183">
    <property type="entry name" value="Por_Secre_tail"/>
    <property type="match status" value="1"/>
</dbReference>
<dbReference type="Gene3D" id="3.20.20.80">
    <property type="entry name" value="Glycosidases"/>
    <property type="match status" value="1"/>
</dbReference>
<dbReference type="Pfam" id="PF16990">
    <property type="entry name" value="CBM_35"/>
    <property type="match status" value="1"/>
</dbReference>
<dbReference type="SUPFAM" id="SSF49785">
    <property type="entry name" value="Galactose-binding domain-like"/>
    <property type="match status" value="1"/>
</dbReference>
<dbReference type="Proteomes" id="UP000255423">
    <property type="component" value="Unassembled WGS sequence"/>
</dbReference>
<evidence type="ECO:0000256" key="2">
    <source>
        <dbReference type="ARBA" id="ARBA00022801"/>
    </source>
</evidence>
<name>A0A380S8H3_FIBSU</name>
<feature type="domain" description="GH26" evidence="7">
    <location>
        <begin position="158"/>
        <end position="477"/>
    </location>
</feature>
<evidence type="ECO:0000256" key="5">
    <source>
        <dbReference type="SAM" id="SignalP"/>
    </source>
</evidence>
<feature type="active site" description="Proton donor" evidence="4">
    <location>
        <position position="327"/>
    </location>
</feature>
<keyword evidence="2 4" id="KW-0378">Hydrolase</keyword>
<gene>
    <name evidence="8" type="ORF">SAMN05661053_2522</name>
</gene>
<dbReference type="InterPro" id="IPR022790">
    <property type="entry name" value="GH26_dom"/>
</dbReference>
<dbReference type="GO" id="GO:0030246">
    <property type="term" value="F:carbohydrate binding"/>
    <property type="evidence" value="ECO:0007669"/>
    <property type="project" value="InterPro"/>
</dbReference>
<dbReference type="InterPro" id="IPR000805">
    <property type="entry name" value="Glyco_hydro_26"/>
</dbReference>
<accession>A0A380S8H3</accession>
<protein>
    <submittedName>
        <fullName evidence="8">Carbohydrate binding module (Family 35)</fullName>
    </submittedName>
</protein>
<dbReference type="GO" id="GO:0016985">
    <property type="term" value="F:mannan endo-1,4-beta-mannosidase activity"/>
    <property type="evidence" value="ECO:0007669"/>
    <property type="project" value="InterPro"/>
</dbReference>
<dbReference type="InterPro" id="IPR017853">
    <property type="entry name" value="GH"/>
</dbReference>
<dbReference type="PRINTS" id="PR00739">
    <property type="entry name" value="GLHYDRLASE26"/>
</dbReference>
<dbReference type="PANTHER" id="PTHR40079">
    <property type="entry name" value="MANNAN ENDO-1,4-BETA-MANNOSIDASE E-RELATED"/>
    <property type="match status" value="1"/>
</dbReference>
<proteinExistence type="inferred from homology"/>
<evidence type="ECO:0000259" key="6">
    <source>
        <dbReference type="PROSITE" id="PS51175"/>
    </source>
</evidence>
<evidence type="ECO:0000256" key="4">
    <source>
        <dbReference type="PROSITE-ProRule" id="PRU01100"/>
    </source>
</evidence>
<evidence type="ECO:0000256" key="3">
    <source>
        <dbReference type="ARBA" id="ARBA00023295"/>
    </source>
</evidence>
<reference evidence="8 9" key="1">
    <citation type="submission" date="2017-08" db="EMBL/GenBank/DDBJ databases">
        <authorList>
            <person name="de Groot N.N."/>
        </authorList>
    </citation>
    <scope>NUCLEOTIDE SEQUENCE [LARGE SCALE GENOMIC DNA]</scope>
    <source>
        <strain evidence="8 9">HM2</strain>
    </source>
</reference>
<keyword evidence="3 4" id="KW-0326">Glycosidase</keyword>
<dbReference type="InterPro" id="IPR008979">
    <property type="entry name" value="Galactose-bd-like_sf"/>
</dbReference>
<evidence type="ECO:0000256" key="1">
    <source>
        <dbReference type="ARBA" id="ARBA00007754"/>
    </source>
</evidence>
<dbReference type="InterPro" id="IPR005084">
    <property type="entry name" value="CBM6"/>
</dbReference>
<sequence length="773" mass="83780">MDFKKVFLACGLSVACTAFAAPYEAEDATITKDAAVASNTAASGGKYVKMNGGDITFSKVTVEKAGKYTIVLHYMNNYGGSKINNVEAGGASSAVTFDVTDKGKFADVETVMSLAAGENTIAITNSWGWIDLDYIEVKGYEAKAFNLCNAPVTKTATPSAVKLYNFLVNNFGKKTISGVMTGNMDAYTKGDATQHEDVQAVFKAGGKYPALVGVDLMNATGASKNNSWFQEYTEKAIDIAKSTWKKGGIPAFTWHWRPGDEENFYVKGANDNYTEFDFTEAFVTGTTNWDTVSTAYKALVADIDLVSKIFLDLQKEGVAAIFRPLHESGGNWFWWSTHTGKQFAALYQLLYERMVFTNGVNNLIWDFNPKDAATMSWTPGETYYDVLSVDIYNAANDHQSNSSAFIDLTNKAGTNKIISLSENGPIPDVDKMYEDGATWSWWMPWYESPSWNGGYVSQTAASVWQKNLADERIITLDKMPGWDNYSEAAAATNVCPTSTQNAKFGADTAKANPENVDLVMGVTYKAINDSGANIEFKKVPKLTGAKSIAVTIENKGSGGEMNGIWIGMAFVRDGSKDKAWTWEQSPSDGCWLNDGAKSTCEFAIETYTDDAGVEHPMDLDNLFSVTFILAGANGFEGTVLFDNMVTDNGIIINGFNKKTELFTAADQSKGHIASIELFNKDGTPVTPSALKPIAAAKKAGMSVKNGNLSLTANASGFASIDVFNMIGKRIATLHRGNLSAGSHTFSLQNLNKGQYIIRVKGAGLNASQKVLIK</sequence>
<dbReference type="CDD" id="cd04086">
    <property type="entry name" value="CBM35_mannanase-like"/>
    <property type="match status" value="1"/>
</dbReference>
<dbReference type="RefSeq" id="WP_109573414.1">
    <property type="nucleotide sequence ID" value="NZ_UHJL01000004.1"/>
</dbReference>
<dbReference type="Gene3D" id="2.60.120.260">
    <property type="entry name" value="Galactose-binding domain-like"/>
    <property type="match status" value="1"/>
</dbReference>
<dbReference type="PROSITE" id="PS51257">
    <property type="entry name" value="PROKAR_LIPOPROTEIN"/>
    <property type="match status" value="1"/>
</dbReference>